<proteinExistence type="predicted"/>
<keyword evidence="1" id="KW-0472">Membrane</keyword>
<sequence>MYPSYHRFSNVLDISLSEGQKFSSGLQNKNVTLDCEIHASHCFFQAKLDNKEQVNMLEDADKICKSRKPDSYLLEPYDESVHKAALSFANSIQNAVKNVYPINVVYSKAHDFMSIKRNRLASPMSKKGGPTVVYGTENYVYATIDEKNKRRWMFQTADHEQLHTVVCVKPAINGECSRIRPNKAVSLKIYKRHIVQNKKVTVQVNNNNFKNKNLHLENKNLENKSVHKKTSTSLSDEELNEIIQYLNTSKLIEPSVLKNDTYIRNIIKDNFSHSKDSLNKFLNKKANDSITLGYKKLAKIIKIKINKENGVSHHITFPAKFGDHFKNSTYTLLTWMKTVNMRSICRFIDLLIDPKQISNLDEKDVGVTAADMKVYETKTYPEIKKIVGHEGLRAIVNKICMKIQEVLSPLLRKQWDDLINKEVLEHFKNLDFQIIGEHILKDRRNILNFTEEHMRKLNLSEAKFKDYKTAFENLTSGIKSGLINVNAFIGHLKNGKILDWKSILVGKQDFLATTKDLSFKKIGQVYAAVENVDTITLQDVVKLGYNVTETQFGKVKEIFKKFDKVLKKHYINKANLVKRVYGDFFEKFAVIKDRKILGLNIKNSLKTIIENIIPEEAVRNNPFLISDDNLTAYGLSREDWNTVVQRVSDNAVRFLNDRPDDIAYTTIYDDQCLFVFHAVLSWYEGQSLCAEEKANLVVFDEVFPVSYFNDVELFALPDFKSFWVGSTRDVWAWKHNAKSMTWSTLSEYTAISGEKNYAYFQAGSSAFSWYVSNKWDPEAGKDSVICMTDQMVPPVKPDEKNNKKEKYALAHFQFTLIGGMSVMLTLSVATLKAKDIHLN</sequence>
<dbReference type="SUPFAM" id="SSF56436">
    <property type="entry name" value="C-type lectin-like"/>
    <property type="match status" value="1"/>
</dbReference>
<dbReference type="GeneID" id="20202413"/>
<dbReference type="InterPro" id="IPR016187">
    <property type="entry name" value="CTDL_fold"/>
</dbReference>
<keyword evidence="1" id="KW-1133">Transmembrane helix</keyword>
<reference evidence="3" key="3">
    <citation type="submission" date="2015-06" db="UniProtKB">
        <authorList>
            <consortium name="EnsemblMetazoa"/>
        </authorList>
    </citation>
    <scope>IDENTIFICATION</scope>
</reference>
<dbReference type="InParanoid" id="T1F0R3"/>
<dbReference type="KEGG" id="hro:HELRODRAFT_168577"/>
<evidence type="ECO:0000313" key="2">
    <source>
        <dbReference type="EMBL" id="ESO09572.1"/>
    </source>
</evidence>
<organism evidence="3 4">
    <name type="scientific">Helobdella robusta</name>
    <name type="common">Californian leech</name>
    <dbReference type="NCBI Taxonomy" id="6412"/>
    <lineage>
        <taxon>Eukaryota</taxon>
        <taxon>Metazoa</taxon>
        <taxon>Spiralia</taxon>
        <taxon>Lophotrochozoa</taxon>
        <taxon>Annelida</taxon>
        <taxon>Clitellata</taxon>
        <taxon>Hirudinea</taxon>
        <taxon>Rhynchobdellida</taxon>
        <taxon>Glossiphoniidae</taxon>
        <taxon>Helobdella</taxon>
    </lineage>
</organism>
<name>T1F0R3_HELRO</name>
<feature type="transmembrane region" description="Helical" evidence="1">
    <location>
        <begin position="810"/>
        <end position="831"/>
    </location>
</feature>
<dbReference type="GO" id="GO:0009897">
    <property type="term" value="C:external side of plasma membrane"/>
    <property type="evidence" value="ECO:0000318"/>
    <property type="project" value="GO_Central"/>
</dbReference>
<dbReference type="EMBL" id="KB095959">
    <property type="protein sequence ID" value="ESO09572.1"/>
    <property type="molecule type" value="Genomic_DNA"/>
</dbReference>
<evidence type="ECO:0000313" key="3">
    <source>
        <dbReference type="EnsemblMetazoa" id="HelroP168577"/>
    </source>
</evidence>
<evidence type="ECO:0000313" key="4">
    <source>
        <dbReference type="Proteomes" id="UP000015101"/>
    </source>
</evidence>
<keyword evidence="4" id="KW-1185">Reference proteome</keyword>
<gene>
    <name evidence="3" type="primary">20202413</name>
    <name evidence="2" type="ORF">HELRODRAFT_168577</name>
</gene>
<dbReference type="EnsemblMetazoa" id="HelroT168577">
    <property type="protein sequence ID" value="HelroP168577"/>
    <property type="gene ID" value="HelroG168577"/>
</dbReference>
<dbReference type="InterPro" id="IPR016186">
    <property type="entry name" value="C-type_lectin-like/link_sf"/>
</dbReference>
<evidence type="ECO:0000256" key="1">
    <source>
        <dbReference type="SAM" id="Phobius"/>
    </source>
</evidence>
<dbReference type="Gene3D" id="3.10.100.10">
    <property type="entry name" value="Mannose-Binding Protein A, subunit A"/>
    <property type="match status" value="1"/>
</dbReference>
<protein>
    <recommendedName>
        <fullName evidence="5">C-type lectin domain-containing protein</fullName>
    </recommendedName>
</protein>
<dbReference type="RefSeq" id="XP_009012665.1">
    <property type="nucleotide sequence ID" value="XM_009014417.1"/>
</dbReference>
<dbReference type="GO" id="GO:0038187">
    <property type="term" value="F:pattern recognition receptor activity"/>
    <property type="evidence" value="ECO:0000318"/>
    <property type="project" value="GO_Central"/>
</dbReference>
<dbReference type="Proteomes" id="UP000015101">
    <property type="component" value="Unassembled WGS sequence"/>
</dbReference>
<accession>T1F0R3</accession>
<dbReference type="AlphaFoldDB" id="T1F0R3"/>
<evidence type="ECO:0008006" key="5">
    <source>
        <dbReference type="Google" id="ProtNLM"/>
    </source>
</evidence>
<dbReference type="EMBL" id="AMQM01002995">
    <property type="status" value="NOT_ANNOTATED_CDS"/>
    <property type="molecule type" value="Genomic_DNA"/>
</dbReference>
<dbReference type="GO" id="GO:0006955">
    <property type="term" value="P:immune response"/>
    <property type="evidence" value="ECO:0000318"/>
    <property type="project" value="GO_Central"/>
</dbReference>
<keyword evidence="1" id="KW-0812">Transmembrane</keyword>
<dbReference type="HOGENOM" id="CLU_351006_0_0_1"/>
<dbReference type="GO" id="GO:0030246">
    <property type="term" value="F:carbohydrate binding"/>
    <property type="evidence" value="ECO:0000318"/>
    <property type="project" value="GO_Central"/>
</dbReference>
<reference evidence="4" key="1">
    <citation type="submission" date="2012-12" db="EMBL/GenBank/DDBJ databases">
        <authorList>
            <person name="Hellsten U."/>
            <person name="Grimwood J."/>
            <person name="Chapman J.A."/>
            <person name="Shapiro H."/>
            <person name="Aerts A."/>
            <person name="Otillar R.P."/>
            <person name="Terry A.Y."/>
            <person name="Boore J.L."/>
            <person name="Simakov O."/>
            <person name="Marletaz F."/>
            <person name="Cho S.-J."/>
            <person name="Edsinger-Gonzales E."/>
            <person name="Havlak P."/>
            <person name="Kuo D.-H."/>
            <person name="Larsson T."/>
            <person name="Lv J."/>
            <person name="Arendt D."/>
            <person name="Savage R."/>
            <person name="Osoegawa K."/>
            <person name="de Jong P."/>
            <person name="Lindberg D.R."/>
            <person name="Seaver E.C."/>
            <person name="Weisblat D.A."/>
            <person name="Putnam N.H."/>
            <person name="Grigoriev I.V."/>
            <person name="Rokhsar D.S."/>
        </authorList>
    </citation>
    <scope>NUCLEOTIDE SEQUENCE</scope>
</reference>
<reference evidence="2 4" key="2">
    <citation type="journal article" date="2013" name="Nature">
        <title>Insights into bilaterian evolution from three spiralian genomes.</title>
        <authorList>
            <person name="Simakov O."/>
            <person name="Marletaz F."/>
            <person name="Cho S.J."/>
            <person name="Edsinger-Gonzales E."/>
            <person name="Havlak P."/>
            <person name="Hellsten U."/>
            <person name="Kuo D.H."/>
            <person name="Larsson T."/>
            <person name="Lv J."/>
            <person name="Arendt D."/>
            <person name="Savage R."/>
            <person name="Osoegawa K."/>
            <person name="de Jong P."/>
            <person name="Grimwood J."/>
            <person name="Chapman J.A."/>
            <person name="Shapiro H."/>
            <person name="Aerts A."/>
            <person name="Otillar R.P."/>
            <person name="Terry A.Y."/>
            <person name="Boore J.L."/>
            <person name="Grigoriev I.V."/>
            <person name="Lindberg D.R."/>
            <person name="Seaver E.C."/>
            <person name="Weisblat D.A."/>
            <person name="Putnam N.H."/>
            <person name="Rokhsar D.S."/>
        </authorList>
    </citation>
    <scope>NUCLEOTIDE SEQUENCE</scope>
</reference>
<dbReference type="CTD" id="20202413"/>